<dbReference type="STRING" id="290338.CKO_04524"/>
<accession>A8AQ16</accession>
<evidence type="ECO:0000313" key="3">
    <source>
        <dbReference type="Proteomes" id="UP000008148"/>
    </source>
</evidence>
<dbReference type="AlphaFoldDB" id="A8AQ16"/>
<dbReference type="Proteomes" id="UP000008148">
    <property type="component" value="Chromosome"/>
</dbReference>
<keyword evidence="1" id="KW-1133">Transmembrane helix</keyword>
<sequence length="48" mass="5535">MLYCSILIFTMNNILSICTTSWAVMHRFVHYSPSARTIGNNGRSRSHF</sequence>
<dbReference type="KEGG" id="cko:CKO_04524"/>
<name>A8AQ16_CITK8</name>
<keyword evidence="1" id="KW-0812">Transmembrane</keyword>
<keyword evidence="3" id="KW-1185">Reference proteome</keyword>
<gene>
    <name evidence="2" type="ordered locus">CKO_04524</name>
</gene>
<evidence type="ECO:0000256" key="1">
    <source>
        <dbReference type="SAM" id="Phobius"/>
    </source>
</evidence>
<feature type="transmembrane region" description="Helical" evidence="1">
    <location>
        <begin position="6"/>
        <end position="25"/>
    </location>
</feature>
<dbReference type="HOGENOM" id="CLU_3151008_0_0_6"/>
<evidence type="ECO:0000313" key="2">
    <source>
        <dbReference type="EMBL" id="ABV15578.1"/>
    </source>
</evidence>
<protein>
    <submittedName>
        <fullName evidence="2">Uncharacterized protein</fullName>
    </submittedName>
</protein>
<reference evidence="2 3" key="1">
    <citation type="submission" date="2007-08" db="EMBL/GenBank/DDBJ databases">
        <authorList>
            <consortium name="The Citrobacter koseri Genome Sequencing Project"/>
            <person name="McClelland M."/>
            <person name="Sanderson E.K."/>
            <person name="Porwollik S."/>
            <person name="Spieth J."/>
            <person name="Clifton W.S."/>
            <person name="Latreille P."/>
            <person name="Courtney L."/>
            <person name="Wang C."/>
            <person name="Pepin K."/>
            <person name="Bhonagiri V."/>
            <person name="Nash W."/>
            <person name="Johnson M."/>
            <person name="Thiruvilangam P."/>
            <person name="Wilson R."/>
        </authorList>
    </citation>
    <scope>NUCLEOTIDE SEQUENCE [LARGE SCALE GENOMIC DNA]</scope>
    <source>
        <strain evidence="3">ATCC BAA-895 / CDC 4225-83 / SGSC4696</strain>
    </source>
</reference>
<organism evidence="2 3">
    <name type="scientific">Citrobacter koseri (strain ATCC BAA-895 / CDC 4225-83 / SGSC4696)</name>
    <dbReference type="NCBI Taxonomy" id="290338"/>
    <lineage>
        <taxon>Bacteria</taxon>
        <taxon>Pseudomonadati</taxon>
        <taxon>Pseudomonadota</taxon>
        <taxon>Gammaproteobacteria</taxon>
        <taxon>Enterobacterales</taxon>
        <taxon>Enterobacteriaceae</taxon>
        <taxon>Citrobacter</taxon>
    </lineage>
</organism>
<proteinExistence type="predicted"/>
<dbReference type="EMBL" id="CP000822">
    <property type="protein sequence ID" value="ABV15578.1"/>
    <property type="molecule type" value="Genomic_DNA"/>
</dbReference>
<keyword evidence="1" id="KW-0472">Membrane</keyword>